<proteinExistence type="predicted"/>
<evidence type="ECO:0000313" key="1">
    <source>
        <dbReference type="EMBL" id="SPF42091.1"/>
    </source>
</evidence>
<sequence length="68" mass="7486">MVPVGCHPEQAFYLQRGISATRIEGCVGRVEERPLGPRRSLHLGGLQPQWSSFVPPPSFFPSCSDATF</sequence>
<dbReference type="Proteomes" id="UP000238701">
    <property type="component" value="Unassembled WGS sequence"/>
</dbReference>
<organism evidence="1 2">
    <name type="scientific">Candidatus Sulfotelmatobacter kueseliae</name>
    <dbReference type="NCBI Taxonomy" id="2042962"/>
    <lineage>
        <taxon>Bacteria</taxon>
        <taxon>Pseudomonadati</taxon>
        <taxon>Acidobacteriota</taxon>
        <taxon>Terriglobia</taxon>
        <taxon>Terriglobales</taxon>
        <taxon>Candidatus Korobacteraceae</taxon>
        <taxon>Candidatus Sulfotelmatobacter</taxon>
    </lineage>
</organism>
<name>A0A2U3KR22_9BACT</name>
<dbReference type="EMBL" id="OMOD01000136">
    <property type="protein sequence ID" value="SPF42091.1"/>
    <property type="molecule type" value="Genomic_DNA"/>
</dbReference>
<gene>
    <name evidence="1" type="ORF">SBA1_420011</name>
</gene>
<dbReference type="AlphaFoldDB" id="A0A2U3KR22"/>
<evidence type="ECO:0000313" key="2">
    <source>
        <dbReference type="Proteomes" id="UP000238701"/>
    </source>
</evidence>
<reference evidence="2" key="1">
    <citation type="submission" date="2018-02" db="EMBL/GenBank/DDBJ databases">
        <authorList>
            <person name="Hausmann B."/>
        </authorList>
    </citation>
    <scope>NUCLEOTIDE SEQUENCE [LARGE SCALE GENOMIC DNA]</scope>
    <source>
        <strain evidence="2">Peat soil MAG SbA1</strain>
    </source>
</reference>
<protein>
    <submittedName>
        <fullName evidence="1">Uncharacterized protein</fullName>
    </submittedName>
</protein>
<accession>A0A2U3KR22</accession>